<dbReference type="EMBL" id="CP066776">
    <property type="protein sequence ID" value="QQL45771.1"/>
    <property type="molecule type" value="Genomic_DNA"/>
</dbReference>
<dbReference type="GO" id="GO:0004563">
    <property type="term" value="F:beta-N-acetylhexosaminidase activity"/>
    <property type="evidence" value="ECO:0007669"/>
    <property type="project" value="InterPro"/>
</dbReference>
<proteinExistence type="inferred from homology"/>
<dbReference type="SUPFAM" id="SSF51445">
    <property type="entry name" value="(Trans)glycosidases"/>
    <property type="match status" value="1"/>
</dbReference>
<keyword evidence="3" id="KW-0326">Glycosidase</keyword>
<dbReference type="SUPFAM" id="SSF49785">
    <property type="entry name" value="Galactose-binding domain-like"/>
    <property type="match status" value="1"/>
</dbReference>
<keyword evidence="2 6" id="KW-0378">Hydrolase</keyword>
<dbReference type="Gene3D" id="3.20.20.80">
    <property type="entry name" value="Glycosidases"/>
    <property type="match status" value="1"/>
</dbReference>
<dbReference type="InterPro" id="IPR008979">
    <property type="entry name" value="Galactose-bd-like_sf"/>
</dbReference>
<dbReference type="InterPro" id="IPR015882">
    <property type="entry name" value="HEX_bac_N"/>
</dbReference>
<evidence type="ECO:0000313" key="7">
    <source>
        <dbReference type="Proteomes" id="UP000475117"/>
    </source>
</evidence>
<dbReference type="PRINTS" id="PR00738">
    <property type="entry name" value="GLHYDRLASE20"/>
</dbReference>
<dbReference type="Gene3D" id="2.60.120.200">
    <property type="match status" value="1"/>
</dbReference>
<dbReference type="Gene3D" id="3.30.379.10">
    <property type="entry name" value="Chitobiase/beta-hexosaminidase domain 2-like"/>
    <property type="match status" value="1"/>
</dbReference>
<dbReference type="Gene3D" id="2.60.120.260">
    <property type="entry name" value="Galactose-binding domain-like"/>
    <property type="match status" value="1"/>
</dbReference>
<dbReference type="RefSeq" id="WP_164365489.1">
    <property type="nucleotide sequence ID" value="NZ_CP066776.1"/>
</dbReference>
<dbReference type="InterPro" id="IPR029018">
    <property type="entry name" value="Hex-like_dom2"/>
</dbReference>
<dbReference type="PANTHER" id="PTHR43678">
    <property type="entry name" value="PUTATIVE (AFU_ORTHOLOGUE AFUA_2G00640)-RELATED"/>
    <property type="match status" value="1"/>
</dbReference>
<evidence type="ECO:0000256" key="3">
    <source>
        <dbReference type="ARBA" id="ARBA00023295"/>
    </source>
</evidence>
<evidence type="ECO:0000256" key="2">
    <source>
        <dbReference type="ARBA" id="ARBA00022801"/>
    </source>
</evidence>
<dbReference type="InterPro" id="IPR052764">
    <property type="entry name" value="GH20_Enzymes"/>
</dbReference>
<accession>A0A6B3LF12</accession>
<dbReference type="Pfam" id="PF00728">
    <property type="entry name" value="Glyco_hydro_20"/>
    <property type="match status" value="1"/>
</dbReference>
<dbReference type="InterPro" id="IPR013320">
    <property type="entry name" value="ConA-like_dom_sf"/>
</dbReference>
<dbReference type="InterPro" id="IPR015883">
    <property type="entry name" value="Glyco_hydro_20_cat"/>
</dbReference>
<dbReference type="PROSITE" id="PS50022">
    <property type="entry name" value="FA58C_3"/>
    <property type="match status" value="1"/>
</dbReference>
<dbReference type="InterPro" id="IPR000421">
    <property type="entry name" value="FA58C"/>
</dbReference>
<dbReference type="Proteomes" id="UP000475117">
    <property type="component" value="Chromosome"/>
</dbReference>
<protein>
    <submittedName>
        <fullName evidence="6">Family 20 glycosylhydrolase</fullName>
    </submittedName>
</protein>
<evidence type="ECO:0000256" key="4">
    <source>
        <dbReference type="PIRSR" id="PIRSR625705-1"/>
    </source>
</evidence>
<dbReference type="InterPro" id="IPR025705">
    <property type="entry name" value="Beta_hexosaminidase_sua/sub"/>
</dbReference>
<dbReference type="GO" id="GO:0005975">
    <property type="term" value="P:carbohydrate metabolic process"/>
    <property type="evidence" value="ECO:0007669"/>
    <property type="project" value="InterPro"/>
</dbReference>
<feature type="active site" description="Proton donor" evidence="4">
    <location>
        <position position="467"/>
    </location>
</feature>
<dbReference type="Pfam" id="PF02838">
    <property type="entry name" value="Glyco_hydro_20b"/>
    <property type="match status" value="1"/>
</dbReference>
<sequence length="990" mass="107693">MRVPKIIKSLSGASCVLATSFALSVSAAEAASVNEVAQNFDPASHLDLTGGSVGYRIGGGVDARIVGSTFEQVVGMDGKIRRPLSDVATLVTFELTKDGKDKQLVTRPLVIPGRMKAVAGANQKPAVVPALQEWVGRKGSFSVSAGSRIVIRSGDGAKGSPSLRERMDVFAADLQDVTGLALEVVEADAAKAGDIFVTLESKGDAASIGHEGYTLAVDDVLTIDSSDPLGAFWATRSVLQVLKANENQFPCGYAVDYPQYPVRGFMYDVGRKPASLEAVQSVMKTMAWYKLNDLQLHLNDNFIWLHDYTDIPNKKDATPEQKKAAIKEVMDAAPTAFRLESSIVGEDGTALTATDHFYTKQQFGALIDQGREYGVNIVPEIDVPGHAMSLVRVRPDLMYRGGLSKPHDVERAAMLDASEDVFDPATGRTYREETLDFVKQVFDEYLVGENGEEPVFRDAVVHIGTDEYYGSAEDYRAFADALLKHVKSRGFTPRLWGSLRAKPGKTPIISEGVQMHIWSLYWASPIDALNQGFDVINILDGTSYIVPNGTGNVGGYGDYLNLANLYAPSWQPHIMGNEKVIPGHPKMLGAQWALWNDNSFRRDTGLIDYDLFDRIQQSCSVMAEKTWSTGSDRSFDEFTQLVKRVGDAPATNPRYNVATKKPLALDLSAKDGQLVDGSGNGYNAVAAENVGFVDGDGGQVVELRGGRSFVKNAVENIAPNYVAEFRVKRTSDSQAPQVLFSSFTGAFYAVQKETGKVGITRDTWDYSFDYTLPVGEWVTLKLVASGRSLTLFANGEEIGAPVRHQFPESHKYNSFIFPVEYLGAEEDAFVGQVRDVKVTVEIPANMDLAIPSGDLQAKASSEHGVGADGDITKVLDGKASTYWHSKYSPKDELPFEISLKLRNPQTVDMVSFLPRQDHANGAIQGADLFARNGDGDWEKVATYSGAGTSRDRQVVSFPAREVSDLKLVITNAVQGFGTMAELNVHRAAGE</sequence>
<evidence type="ECO:0000256" key="1">
    <source>
        <dbReference type="ARBA" id="ARBA00006285"/>
    </source>
</evidence>
<dbReference type="SUPFAM" id="SSF55545">
    <property type="entry name" value="beta-N-acetylhexosaminidase-like domain"/>
    <property type="match status" value="1"/>
</dbReference>
<dbReference type="SUPFAM" id="SSF49899">
    <property type="entry name" value="Concanavalin A-like lectins/glucanases"/>
    <property type="match status" value="1"/>
</dbReference>
<evidence type="ECO:0000313" key="6">
    <source>
        <dbReference type="EMBL" id="QQL45771.1"/>
    </source>
</evidence>
<feature type="domain" description="F5/8 type C" evidence="5">
    <location>
        <begin position="843"/>
        <end position="940"/>
    </location>
</feature>
<evidence type="ECO:0000259" key="5">
    <source>
        <dbReference type="PROSITE" id="PS50022"/>
    </source>
</evidence>
<dbReference type="CDD" id="cd06564">
    <property type="entry name" value="GH20_DspB_LnbB-like"/>
    <property type="match status" value="1"/>
</dbReference>
<keyword evidence="7" id="KW-1185">Reference proteome</keyword>
<organism evidence="6 7">
    <name type="scientific">Sulfuriroseicoccus oceanibius</name>
    <dbReference type="NCBI Taxonomy" id="2707525"/>
    <lineage>
        <taxon>Bacteria</taxon>
        <taxon>Pseudomonadati</taxon>
        <taxon>Verrucomicrobiota</taxon>
        <taxon>Verrucomicrobiia</taxon>
        <taxon>Verrucomicrobiales</taxon>
        <taxon>Verrucomicrobiaceae</taxon>
        <taxon>Sulfuriroseicoccus</taxon>
    </lineage>
</organism>
<dbReference type="Pfam" id="PF00754">
    <property type="entry name" value="F5_F8_type_C"/>
    <property type="match status" value="1"/>
</dbReference>
<dbReference type="KEGG" id="soa:G3M56_004080"/>
<gene>
    <name evidence="6" type="ORF">G3M56_004080</name>
</gene>
<dbReference type="InterPro" id="IPR017853">
    <property type="entry name" value="GH"/>
</dbReference>
<dbReference type="AlphaFoldDB" id="A0A6B3LF12"/>
<comment type="similarity">
    <text evidence="1">Belongs to the glycosyl hydrolase 20 family.</text>
</comment>
<name>A0A6B3LF12_9BACT</name>
<reference evidence="6 7" key="1">
    <citation type="submission" date="2020-12" db="EMBL/GenBank/DDBJ databases">
        <title>Sulforoseuscoccus oceanibium gen. nov., sp. nov., a representative of the phylum Verrucomicrobia with special cytoplasmic membrane, and proposal of Sulforoseuscoccusaceae fam. nov.</title>
        <authorList>
            <person name="Xi F."/>
        </authorList>
    </citation>
    <scope>NUCLEOTIDE SEQUENCE [LARGE SCALE GENOMIC DNA]</scope>
    <source>
        <strain evidence="6 7">T37</strain>
    </source>
</reference>
<dbReference type="PANTHER" id="PTHR43678:SF1">
    <property type="entry name" value="BETA-N-ACETYLHEXOSAMINIDASE"/>
    <property type="match status" value="1"/>
</dbReference>